<dbReference type="SUPFAM" id="SSF55729">
    <property type="entry name" value="Acyl-CoA N-acyltransferases (Nat)"/>
    <property type="match status" value="1"/>
</dbReference>
<dbReference type="PROSITE" id="PS51186">
    <property type="entry name" value="GNAT"/>
    <property type="match status" value="1"/>
</dbReference>
<comment type="caution">
    <text evidence="2">The sequence shown here is derived from an EMBL/GenBank/DDBJ whole genome shotgun (WGS) entry which is preliminary data.</text>
</comment>
<feature type="domain" description="N-acetyltransferase" evidence="1">
    <location>
        <begin position="12"/>
        <end position="180"/>
    </location>
</feature>
<dbReference type="PANTHER" id="PTHR43610">
    <property type="entry name" value="BLL6696 PROTEIN"/>
    <property type="match status" value="1"/>
</dbReference>
<dbReference type="InterPro" id="IPR000182">
    <property type="entry name" value="GNAT_dom"/>
</dbReference>
<organism evidence="2 3">
    <name type="scientific">Novosphingobium mangrovi</name>
    <name type="common">ex Huang et al. 2023</name>
    <dbReference type="NCBI Taxonomy" id="2976432"/>
    <lineage>
        <taxon>Bacteria</taxon>
        <taxon>Pseudomonadati</taxon>
        <taxon>Pseudomonadota</taxon>
        <taxon>Alphaproteobacteria</taxon>
        <taxon>Sphingomonadales</taxon>
        <taxon>Sphingomonadaceae</taxon>
        <taxon>Novosphingobium</taxon>
    </lineage>
</organism>
<protein>
    <submittedName>
        <fullName evidence="2">GNAT family N-acetyltransferase</fullName>
    </submittedName>
</protein>
<dbReference type="RefSeq" id="WP_260044694.1">
    <property type="nucleotide sequence ID" value="NZ_JANZXA010000002.1"/>
</dbReference>
<name>A0ABT2I1K3_9SPHN</name>
<dbReference type="InterPro" id="IPR016181">
    <property type="entry name" value="Acyl_CoA_acyltransferase"/>
</dbReference>
<dbReference type="Gene3D" id="3.40.630.30">
    <property type="match status" value="1"/>
</dbReference>
<proteinExistence type="predicted"/>
<evidence type="ECO:0000313" key="3">
    <source>
        <dbReference type="Proteomes" id="UP001165583"/>
    </source>
</evidence>
<keyword evidence="3" id="KW-1185">Reference proteome</keyword>
<evidence type="ECO:0000313" key="2">
    <source>
        <dbReference type="EMBL" id="MCT2398690.1"/>
    </source>
</evidence>
<sequence length="190" mass="21169">MDRQPVLEGDRLSLRPLRPDDWRALYVVASDPQIWAGHPSYDRWQEPVFRKFFADAMTRGGALAIIDKHAQSSAAGAGGEIIGSSQFDEPELTGPGEIEIGWSFLARKYWGRGYNAEFKRLMLAHALAHYERAIFQVGEDNAISRKAMENIGGVLTDRTRMLERGGGVMVRHVIYEVTREGLANGPLGRG</sequence>
<evidence type="ECO:0000259" key="1">
    <source>
        <dbReference type="PROSITE" id="PS51186"/>
    </source>
</evidence>
<gene>
    <name evidence="2" type="ORF">NZK81_03925</name>
</gene>
<accession>A0ABT2I1K3</accession>
<reference evidence="2" key="1">
    <citation type="submission" date="2022-09" db="EMBL/GenBank/DDBJ databases">
        <title>Novosphingobium sp. Nov., a polycyclic aromatic hydrocarbon-degrading bacterium isolated form mangrove sediments in HongKong.</title>
        <authorList>
            <person name="Hu Z."/>
        </authorList>
    </citation>
    <scope>NUCLEOTIDE SEQUENCE</scope>
    <source>
        <strain evidence="2">HK4-1</strain>
    </source>
</reference>
<dbReference type="Pfam" id="PF13302">
    <property type="entry name" value="Acetyltransf_3"/>
    <property type="match status" value="1"/>
</dbReference>
<dbReference type="EMBL" id="JANZXA010000002">
    <property type="protein sequence ID" value="MCT2398690.1"/>
    <property type="molecule type" value="Genomic_DNA"/>
</dbReference>
<dbReference type="PANTHER" id="PTHR43610:SF1">
    <property type="entry name" value="N-ACETYLTRANSFERASE DOMAIN-CONTAINING PROTEIN"/>
    <property type="match status" value="1"/>
</dbReference>
<dbReference type="Proteomes" id="UP001165583">
    <property type="component" value="Unassembled WGS sequence"/>
</dbReference>